<keyword evidence="9" id="KW-1185">Reference proteome</keyword>
<comment type="subcellular location">
    <subcellularLocation>
        <location evidence="1">Cell outer membrane</location>
    </subcellularLocation>
</comment>
<dbReference type="InterPro" id="IPR011990">
    <property type="entry name" value="TPR-like_helical_dom_sf"/>
</dbReference>
<dbReference type="OrthoDB" id="9794888at2"/>
<dbReference type="InterPro" id="IPR012944">
    <property type="entry name" value="SusD_RagB_dom"/>
</dbReference>
<dbReference type="RefSeq" id="WP_130541237.1">
    <property type="nucleotide sequence ID" value="NZ_CP042431.1"/>
</dbReference>
<keyword evidence="5" id="KW-0998">Cell outer membrane</keyword>
<comment type="caution">
    <text evidence="8">The sequence shown here is derived from an EMBL/GenBank/DDBJ whole genome shotgun (WGS) entry which is preliminary data.</text>
</comment>
<reference evidence="8 9" key="1">
    <citation type="submission" date="2019-02" db="EMBL/GenBank/DDBJ databases">
        <title>Genomic Encyclopedia of Type Strains, Phase IV (KMG-IV): sequencing the most valuable type-strain genomes for metagenomic binning, comparative biology and taxonomic classification.</title>
        <authorList>
            <person name="Goeker M."/>
        </authorList>
    </citation>
    <scope>NUCLEOTIDE SEQUENCE [LARGE SCALE GENOMIC DNA]</scope>
    <source>
        <strain evidence="8 9">DSM 18116</strain>
    </source>
</reference>
<evidence type="ECO:0000256" key="4">
    <source>
        <dbReference type="ARBA" id="ARBA00023136"/>
    </source>
</evidence>
<organism evidence="8 9">
    <name type="scientific">Pseudobacter ginsenosidimutans</name>
    <dbReference type="NCBI Taxonomy" id="661488"/>
    <lineage>
        <taxon>Bacteria</taxon>
        <taxon>Pseudomonadati</taxon>
        <taxon>Bacteroidota</taxon>
        <taxon>Chitinophagia</taxon>
        <taxon>Chitinophagales</taxon>
        <taxon>Chitinophagaceae</taxon>
        <taxon>Pseudobacter</taxon>
    </lineage>
</organism>
<feature type="signal peptide" evidence="6">
    <location>
        <begin position="1"/>
        <end position="22"/>
    </location>
</feature>
<gene>
    <name evidence="8" type="ORF">EV199_2639</name>
</gene>
<dbReference type="SUPFAM" id="SSF48452">
    <property type="entry name" value="TPR-like"/>
    <property type="match status" value="1"/>
</dbReference>
<dbReference type="AlphaFoldDB" id="A0A4Q7MPY7"/>
<dbReference type="Proteomes" id="UP000293874">
    <property type="component" value="Unassembled WGS sequence"/>
</dbReference>
<evidence type="ECO:0000256" key="2">
    <source>
        <dbReference type="ARBA" id="ARBA00006275"/>
    </source>
</evidence>
<name>A0A4Q7MPY7_9BACT</name>
<feature type="domain" description="RagB/SusD" evidence="7">
    <location>
        <begin position="348"/>
        <end position="433"/>
    </location>
</feature>
<evidence type="ECO:0000313" key="9">
    <source>
        <dbReference type="Proteomes" id="UP000293874"/>
    </source>
</evidence>
<accession>A0A4Q7MPY7</accession>
<evidence type="ECO:0000313" key="8">
    <source>
        <dbReference type="EMBL" id="RZS70745.1"/>
    </source>
</evidence>
<keyword evidence="4" id="KW-0472">Membrane</keyword>
<evidence type="ECO:0000256" key="5">
    <source>
        <dbReference type="ARBA" id="ARBA00023237"/>
    </source>
</evidence>
<sequence length="464" mass="51409">MRIKNKISISLATLFAAGLLLKGCTKTELVTDPNYPAVETVLNNATKEQINQLGVGVQSVMRNGLSANYTWSGCIGREVVYYASTESRFHEELQGSKPIDPGGLMMGWYSAASQTRRRAEILHQSAEKSSALSDAEKLAVKGFVKTVQAYVMLNAANMAYSKGIRTSFTDLRVPGDMLKPGCFSTYEQSLAYIKQLVEDGNAALKTGSNTFPFPMTAGWAGFETPEKFGKFNRAVAARVAMYQKDWAALSSALNESFINETGSMDAGPKFTYSTTANDATNPFFQNENATNVTTLVQVNFVPEAEAGDKRVFGLPRNKKDGTAKVKQRTNPLAPTGFPLMPYEVQMFETISSPVGIIRNEELLLMKAEAAMQSNDLDEAVRILNIVRDAAGLNDYAGAVTSDAVLDELLNQRRYGLFMEGHRWFDMRRYDRLSTLPKDNAEHQVWTEFPRLLSEVDWDSKYPCN</sequence>
<proteinExistence type="inferred from homology"/>
<evidence type="ECO:0000259" key="7">
    <source>
        <dbReference type="Pfam" id="PF07980"/>
    </source>
</evidence>
<evidence type="ECO:0000256" key="3">
    <source>
        <dbReference type="ARBA" id="ARBA00022729"/>
    </source>
</evidence>
<dbReference type="GO" id="GO:0009279">
    <property type="term" value="C:cell outer membrane"/>
    <property type="evidence" value="ECO:0007669"/>
    <property type="project" value="UniProtKB-SubCell"/>
</dbReference>
<evidence type="ECO:0000256" key="1">
    <source>
        <dbReference type="ARBA" id="ARBA00004442"/>
    </source>
</evidence>
<dbReference type="Pfam" id="PF07980">
    <property type="entry name" value="SusD_RagB"/>
    <property type="match status" value="1"/>
</dbReference>
<feature type="chain" id="PRO_5020470035" evidence="6">
    <location>
        <begin position="23"/>
        <end position="464"/>
    </location>
</feature>
<dbReference type="Gene3D" id="1.25.40.390">
    <property type="match status" value="1"/>
</dbReference>
<protein>
    <submittedName>
        <fullName evidence="8">SusD-like starch-binding protein associating with outer membrane</fullName>
    </submittedName>
</protein>
<comment type="similarity">
    <text evidence="2">Belongs to the SusD family.</text>
</comment>
<dbReference type="EMBL" id="SGXA01000002">
    <property type="protein sequence ID" value="RZS70745.1"/>
    <property type="molecule type" value="Genomic_DNA"/>
</dbReference>
<evidence type="ECO:0000256" key="6">
    <source>
        <dbReference type="SAM" id="SignalP"/>
    </source>
</evidence>
<keyword evidence="3 6" id="KW-0732">Signal</keyword>